<feature type="transmembrane region" description="Helical" evidence="1">
    <location>
        <begin position="5"/>
        <end position="25"/>
    </location>
</feature>
<sequence>MVQRIVRLLGVFAPILSVIIAYQIWFGFKYTISGSDFTTRTITALQFAVEGGSTAILFWPIFLFLLSIVGALGAWKKVEQLVWVVAITFIIISVLGAWSIGLLVVPLALLFIAISILLHFSDKGG</sequence>
<evidence type="ECO:0000256" key="1">
    <source>
        <dbReference type="SAM" id="Phobius"/>
    </source>
</evidence>
<keyword evidence="1" id="KW-1133">Transmembrane helix</keyword>
<dbReference type="AlphaFoldDB" id="A0A2U3LKB7"/>
<evidence type="ECO:0008006" key="4">
    <source>
        <dbReference type="Google" id="ProtNLM"/>
    </source>
</evidence>
<organism evidence="2 3">
    <name type="scientific">Candidatus Desulfosporosinus infrequens</name>
    <dbReference type="NCBI Taxonomy" id="2043169"/>
    <lineage>
        <taxon>Bacteria</taxon>
        <taxon>Bacillati</taxon>
        <taxon>Bacillota</taxon>
        <taxon>Clostridia</taxon>
        <taxon>Eubacteriales</taxon>
        <taxon>Desulfitobacteriaceae</taxon>
        <taxon>Desulfosporosinus</taxon>
    </lineage>
</organism>
<feature type="transmembrane region" description="Helical" evidence="1">
    <location>
        <begin position="104"/>
        <end position="121"/>
    </location>
</feature>
<name>A0A2U3LKB7_9FIRM</name>
<dbReference type="EMBL" id="OMOF01000522">
    <property type="protein sequence ID" value="SPF52395.1"/>
    <property type="molecule type" value="Genomic_DNA"/>
</dbReference>
<evidence type="ECO:0000313" key="2">
    <source>
        <dbReference type="EMBL" id="SPF52395.1"/>
    </source>
</evidence>
<feature type="transmembrane region" description="Helical" evidence="1">
    <location>
        <begin position="56"/>
        <end position="74"/>
    </location>
</feature>
<evidence type="ECO:0000313" key="3">
    <source>
        <dbReference type="Proteomes" id="UP000238916"/>
    </source>
</evidence>
<protein>
    <recommendedName>
        <fullName evidence="4">DUF4064 domain-containing protein</fullName>
    </recommendedName>
</protein>
<reference evidence="3" key="1">
    <citation type="submission" date="2018-02" db="EMBL/GenBank/DDBJ databases">
        <authorList>
            <person name="Hausmann B."/>
        </authorList>
    </citation>
    <scope>NUCLEOTIDE SEQUENCE [LARGE SCALE GENOMIC DNA]</scope>
    <source>
        <strain evidence="3">Peat soil MAG SbF1</strain>
    </source>
</reference>
<gene>
    <name evidence="2" type="ORF">SBF1_5690004</name>
</gene>
<keyword evidence="1" id="KW-0812">Transmembrane</keyword>
<dbReference type="Proteomes" id="UP000238916">
    <property type="component" value="Unassembled WGS sequence"/>
</dbReference>
<proteinExistence type="predicted"/>
<keyword evidence="1" id="KW-0472">Membrane</keyword>
<accession>A0A2U3LKB7</accession>
<feature type="transmembrane region" description="Helical" evidence="1">
    <location>
        <begin position="81"/>
        <end position="98"/>
    </location>
</feature>